<feature type="transmembrane region" description="Helical" evidence="7">
    <location>
        <begin position="183"/>
        <end position="207"/>
    </location>
</feature>
<comment type="caution">
    <text evidence="8">The sequence shown here is derived from an EMBL/GenBank/DDBJ whole genome shotgun (WGS) entry which is preliminary data.</text>
</comment>
<feature type="transmembrane region" description="Helical" evidence="7">
    <location>
        <begin position="129"/>
        <end position="149"/>
    </location>
</feature>
<comment type="similarity">
    <text evidence="6">Belongs to the mitochondrial carrier (TC 2.A.29) family.</text>
</comment>
<dbReference type="Gene3D" id="1.50.40.10">
    <property type="entry name" value="Mitochondrial carrier domain"/>
    <property type="match status" value="2"/>
</dbReference>
<keyword evidence="6" id="KW-0813">Transport</keyword>
<evidence type="ECO:0000256" key="7">
    <source>
        <dbReference type="SAM" id="Phobius"/>
    </source>
</evidence>
<sequence length="321" mass="35308">MLDFLWYPLAFLFALSAMILPTAIIFGITMPFIGVLVRYRANYIPKRVQLPGEDVAREDRSSDSYFGMFKRVHRLEGWAGLYKGIMPSIVCTFIMVVAVTPVLAVLSLTHKVLPTGNVYMFADGYVPALVSYGLATIPVLLLIPMQIIINRAITTPHRLGAFAPKDALHVLLSPAERAKPLRLYLTPGVALIVLLAGIIAPTVNLAWTLVAPRLPHAAWRLPLVGVALPMILLTTALLTPLEVMLARLTLQRLGEAEPAPAVPAGEEVMEFRIEQAPYTSLLDCARTMVREEGARVLFRAWWLTALGVAVPFLLPPAIMNK</sequence>
<accession>A0AAD6XYI6</accession>
<feature type="transmembrane region" description="Helical" evidence="7">
    <location>
        <begin position="84"/>
        <end position="109"/>
    </location>
</feature>
<feature type="transmembrane region" description="Helical" evidence="7">
    <location>
        <begin position="6"/>
        <end position="37"/>
    </location>
</feature>
<keyword evidence="9" id="KW-1185">Reference proteome</keyword>
<keyword evidence="4 5" id="KW-0472">Membrane</keyword>
<organism evidence="8 9">
    <name type="scientific">Mycena pura</name>
    <dbReference type="NCBI Taxonomy" id="153505"/>
    <lineage>
        <taxon>Eukaryota</taxon>
        <taxon>Fungi</taxon>
        <taxon>Dikarya</taxon>
        <taxon>Basidiomycota</taxon>
        <taxon>Agaricomycotina</taxon>
        <taxon>Agaricomycetes</taxon>
        <taxon>Agaricomycetidae</taxon>
        <taxon>Agaricales</taxon>
        <taxon>Marasmiineae</taxon>
        <taxon>Mycenaceae</taxon>
        <taxon>Mycena</taxon>
    </lineage>
</organism>
<dbReference type="InterPro" id="IPR023395">
    <property type="entry name" value="MCP_dom_sf"/>
</dbReference>
<gene>
    <name evidence="8" type="ORF">GGX14DRAFT_603386</name>
</gene>
<dbReference type="Pfam" id="PF00153">
    <property type="entry name" value="Mito_carr"/>
    <property type="match status" value="1"/>
</dbReference>
<keyword evidence="2 5" id="KW-0812">Transmembrane</keyword>
<feature type="transmembrane region" description="Helical" evidence="7">
    <location>
        <begin position="219"/>
        <end position="238"/>
    </location>
</feature>
<evidence type="ECO:0000256" key="1">
    <source>
        <dbReference type="ARBA" id="ARBA00004141"/>
    </source>
</evidence>
<feature type="repeat" description="Solcar" evidence="5">
    <location>
        <begin position="9"/>
        <end position="109"/>
    </location>
</feature>
<dbReference type="InterPro" id="IPR018108">
    <property type="entry name" value="MCP_transmembrane"/>
</dbReference>
<name>A0AAD6XYI6_9AGAR</name>
<evidence type="ECO:0000256" key="5">
    <source>
        <dbReference type="PROSITE-ProRule" id="PRU00282"/>
    </source>
</evidence>
<evidence type="ECO:0000313" key="8">
    <source>
        <dbReference type="EMBL" id="KAJ7190825.1"/>
    </source>
</evidence>
<feature type="transmembrane region" description="Helical" evidence="7">
    <location>
        <begin position="296"/>
        <end position="318"/>
    </location>
</feature>
<reference evidence="8" key="1">
    <citation type="submission" date="2023-03" db="EMBL/GenBank/DDBJ databases">
        <title>Massive genome expansion in bonnet fungi (Mycena s.s.) driven by repeated elements and novel gene families across ecological guilds.</title>
        <authorList>
            <consortium name="Lawrence Berkeley National Laboratory"/>
            <person name="Harder C.B."/>
            <person name="Miyauchi S."/>
            <person name="Viragh M."/>
            <person name="Kuo A."/>
            <person name="Thoen E."/>
            <person name="Andreopoulos B."/>
            <person name="Lu D."/>
            <person name="Skrede I."/>
            <person name="Drula E."/>
            <person name="Henrissat B."/>
            <person name="Morin E."/>
            <person name="Kohler A."/>
            <person name="Barry K."/>
            <person name="LaButti K."/>
            <person name="Morin E."/>
            <person name="Salamov A."/>
            <person name="Lipzen A."/>
            <person name="Mereny Z."/>
            <person name="Hegedus B."/>
            <person name="Baldrian P."/>
            <person name="Stursova M."/>
            <person name="Weitz H."/>
            <person name="Taylor A."/>
            <person name="Grigoriev I.V."/>
            <person name="Nagy L.G."/>
            <person name="Martin F."/>
            <person name="Kauserud H."/>
        </authorList>
    </citation>
    <scope>NUCLEOTIDE SEQUENCE</scope>
    <source>
        <strain evidence="8">9144</strain>
    </source>
</reference>
<keyword evidence="3 7" id="KW-1133">Transmembrane helix</keyword>
<dbReference type="Proteomes" id="UP001219525">
    <property type="component" value="Unassembled WGS sequence"/>
</dbReference>
<comment type="subcellular location">
    <subcellularLocation>
        <location evidence="1">Membrane</location>
        <topology evidence="1">Multi-pass membrane protein</topology>
    </subcellularLocation>
</comment>
<evidence type="ECO:0000256" key="6">
    <source>
        <dbReference type="RuleBase" id="RU000488"/>
    </source>
</evidence>
<evidence type="ECO:0000313" key="9">
    <source>
        <dbReference type="Proteomes" id="UP001219525"/>
    </source>
</evidence>
<evidence type="ECO:0000256" key="3">
    <source>
        <dbReference type="ARBA" id="ARBA00022989"/>
    </source>
</evidence>
<dbReference type="SUPFAM" id="SSF103506">
    <property type="entry name" value="Mitochondrial carrier"/>
    <property type="match status" value="1"/>
</dbReference>
<evidence type="ECO:0000256" key="2">
    <source>
        <dbReference type="ARBA" id="ARBA00022692"/>
    </source>
</evidence>
<dbReference type="GO" id="GO:0016020">
    <property type="term" value="C:membrane"/>
    <property type="evidence" value="ECO:0007669"/>
    <property type="project" value="UniProtKB-SubCell"/>
</dbReference>
<dbReference type="EMBL" id="JARJCW010000142">
    <property type="protein sequence ID" value="KAJ7190825.1"/>
    <property type="molecule type" value="Genomic_DNA"/>
</dbReference>
<protein>
    <submittedName>
        <fullName evidence="8">Mitochondrial carrier domain-containing protein</fullName>
    </submittedName>
</protein>
<proteinExistence type="inferred from homology"/>
<evidence type="ECO:0000256" key="4">
    <source>
        <dbReference type="ARBA" id="ARBA00023136"/>
    </source>
</evidence>
<dbReference type="PROSITE" id="PS50920">
    <property type="entry name" value="SOLCAR"/>
    <property type="match status" value="1"/>
</dbReference>
<dbReference type="AlphaFoldDB" id="A0AAD6XYI6"/>